<evidence type="ECO:0000313" key="4">
    <source>
        <dbReference type="Proteomes" id="UP000034932"/>
    </source>
</evidence>
<accession>A0A0G0LQ72</accession>
<feature type="coiled-coil region" evidence="1">
    <location>
        <begin position="131"/>
        <end position="180"/>
    </location>
</feature>
<proteinExistence type="predicted"/>
<evidence type="ECO:0000313" key="3">
    <source>
        <dbReference type="EMBL" id="KKQ93202.1"/>
    </source>
</evidence>
<sequence length="230" mass="26665">MINIDQSLIYIIFLLLAALVLLLVGLVIAYLRLLTKLTSSKSEKLTVDPRNLLIQAQTKGQKILEEAYTKAREILARSDDFSKDQEVKISEELKKSTNIYVNKYQDILEKTQEESIKILQNIPEDIKALFLKEIGEVRKNLIQEVEKVEKDARQIVLDAYQKAEADVEKYKLERMRQVDESIILILKDVARKVLSKEINKEEHEKLVMKALEEAKRQRVFNKQGDLNQPS</sequence>
<dbReference type="AlphaFoldDB" id="A0A0G0LQ72"/>
<feature type="transmembrane region" description="Helical" evidence="2">
    <location>
        <begin position="7"/>
        <end position="31"/>
    </location>
</feature>
<dbReference type="Proteomes" id="UP000034932">
    <property type="component" value="Unassembled WGS sequence"/>
</dbReference>
<protein>
    <submittedName>
        <fullName evidence="3">ATP synthase subunit b</fullName>
    </submittedName>
</protein>
<evidence type="ECO:0000256" key="1">
    <source>
        <dbReference type="SAM" id="Coils"/>
    </source>
</evidence>
<keyword evidence="2" id="KW-1133">Transmembrane helix</keyword>
<keyword evidence="2" id="KW-0812">Transmembrane</keyword>
<organism evidence="3 4">
    <name type="scientific">Candidatus Woesebacteria bacterium GW2011_GWB1_39_10b</name>
    <dbReference type="NCBI Taxonomy" id="1618573"/>
    <lineage>
        <taxon>Bacteria</taxon>
        <taxon>Candidatus Woeseibacteriota</taxon>
    </lineage>
</organism>
<reference evidence="3 4" key="1">
    <citation type="journal article" date="2015" name="Nature">
        <title>rRNA introns, odd ribosomes, and small enigmatic genomes across a large radiation of phyla.</title>
        <authorList>
            <person name="Brown C.T."/>
            <person name="Hug L.A."/>
            <person name="Thomas B.C."/>
            <person name="Sharon I."/>
            <person name="Castelle C.J."/>
            <person name="Singh A."/>
            <person name="Wilkins M.J."/>
            <person name="Williams K.H."/>
            <person name="Banfield J.F."/>
        </authorList>
    </citation>
    <scope>NUCLEOTIDE SEQUENCE [LARGE SCALE GENOMIC DNA]</scope>
</reference>
<keyword evidence="2" id="KW-0472">Membrane</keyword>
<dbReference type="EMBL" id="LBVW01000016">
    <property type="protein sequence ID" value="KKQ93202.1"/>
    <property type="molecule type" value="Genomic_DNA"/>
</dbReference>
<name>A0A0G0LQ72_9BACT</name>
<comment type="caution">
    <text evidence="3">The sequence shown here is derived from an EMBL/GenBank/DDBJ whole genome shotgun (WGS) entry which is preliminary data.</text>
</comment>
<evidence type="ECO:0000256" key="2">
    <source>
        <dbReference type="SAM" id="Phobius"/>
    </source>
</evidence>
<gene>
    <name evidence="3" type="ORF">UT19_C0016G0015</name>
</gene>
<keyword evidence="1" id="KW-0175">Coiled coil</keyword>
<dbReference type="STRING" id="1618573.UT19_C0016G0015"/>